<dbReference type="Pfam" id="PF22692">
    <property type="entry name" value="LlgE_F_G_D1"/>
    <property type="match status" value="1"/>
</dbReference>
<dbReference type="EMBL" id="DVOD01000033">
    <property type="protein sequence ID" value="HIU92402.1"/>
    <property type="molecule type" value="Genomic_DNA"/>
</dbReference>
<dbReference type="GO" id="GO:0071978">
    <property type="term" value="P:bacterial-type flagellum-dependent swarming motility"/>
    <property type="evidence" value="ECO:0007669"/>
    <property type="project" value="TreeGrafter"/>
</dbReference>
<accession>A0A9D1MZM2</accession>
<evidence type="ECO:0000256" key="2">
    <source>
        <dbReference type="RuleBase" id="RU362116"/>
    </source>
</evidence>
<evidence type="ECO:0000313" key="4">
    <source>
        <dbReference type="EMBL" id="HIU92402.1"/>
    </source>
</evidence>
<dbReference type="NCBIfam" id="TIGR03506">
    <property type="entry name" value="FlgEFG_subfam"/>
    <property type="match status" value="1"/>
</dbReference>
<dbReference type="GO" id="GO:0009425">
    <property type="term" value="C:bacterial-type flagellum basal body"/>
    <property type="evidence" value="ECO:0007669"/>
    <property type="project" value="UniProtKB-SubCell"/>
</dbReference>
<dbReference type="InterPro" id="IPR037925">
    <property type="entry name" value="FlgE/F/G-like"/>
</dbReference>
<keyword evidence="2" id="KW-0975">Bacterial flagellum</keyword>
<reference evidence="4" key="1">
    <citation type="submission" date="2020-10" db="EMBL/GenBank/DDBJ databases">
        <authorList>
            <person name="Gilroy R."/>
        </authorList>
    </citation>
    <scope>NUCLEOTIDE SEQUENCE</scope>
    <source>
        <strain evidence="4">CHK154-7741</strain>
    </source>
</reference>
<name>A0A9D1MZM2_9CLOT</name>
<dbReference type="PANTHER" id="PTHR30435">
    <property type="entry name" value="FLAGELLAR PROTEIN"/>
    <property type="match status" value="1"/>
</dbReference>
<reference evidence="4" key="2">
    <citation type="journal article" date="2021" name="PeerJ">
        <title>Extensive microbial diversity within the chicken gut microbiome revealed by metagenomics and culture.</title>
        <authorList>
            <person name="Gilroy R."/>
            <person name="Ravi A."/>
            <person name="Getino M."/>
            <person name="Pursley I."/>
            <person name="Horton D.L."/>
            <person name="Alikhan N.F."/>
            <person name="Baker D."/>
            <person name="Gharbi K."/>
            <person name="Hall N."/>
            <person name="Watson M."/>
            <person name="Adriaenssens E.M."/>
            <person name="Foster-Nyarko E."/>
            <person name="Jarju S."/>
            <person name="Secka A."/>
            <person name="Antonio M."/>
            <person name="Oren A."/>
            <person name="Chaudhuri R.R."/>
            <person name="La Ragione R."/>
            <person name="Hildebrand F."/>
            <person name="Pallen M.J."/>
        </authorList>
    </citation>
    <scope>NUCLEOTIDE SEQUENCE</scope>
    <source>
        <strain evidence="4">CHK154-7741</strain>
    </source>
</reference>
<comment type="similarity">
    <text evidence="1 2">Belongs to the flagella basal body rod proteins family.</text>
</comment>
<protein>
    <submittedName>
        <fullName evidence="4">Flagellar hook basal-body protein</fullName>
    </submittedName>
</protein>
<evidence type="ECO:0000313" key="5">
    <source>
        <dbReference type="Proteomes" id="UP000886748"/>
    </source>
</evidence>
<keyword evidence="4" id="KW-0966">Cell projection</keyword>
<gene>
    <name evidence="4" type="ORF">IAD26_04625</name>
</gene>
<dbReference type="SUPFAM" id="SSF117143">
    <property type="entry name" value="Flagellar hook protein flgE"/>
    <property type="match status" value="1"/>
</dbReference>
<evidence type="ECO:0000256" key="1">
    <source>
        <dbReference type="ARBA" id="ARBA00009677"/>
    </source>
</evidence>
<evidence type="ECO:0000259" key="3">
    <source>
        <dbReference type="Pfam" id="PF22692"/>
    </source>
</evidence>
<keyword evidence="4" id="KW-0282">Flagellum</keyword>
<keyword evidence="4" id="KW-0969">Cilium</keyword>
<comment type="subcellular location">
    <subcellularLocation>
        <location evidence="2">Bacterial flagellum basal body</location>
    </subcellularLocation>
</comment>
<dbReference type="PANTHER" id="PTHR30435:SF19">
    <property type="entry name" value="FLAGELLAR BASAL-BODY ROD PROTEIN FLGG"/>
    <property type="match status" value="1"/>
</dbReference>
<organism evidence="4 5">
    <name type="scientific">Candidatus Limenecus avicola</name>
    <dbReference type="NCBI Taxonomy" id="2840847"/>
    <lineage>
        <taxon>Bacteria</taxon>
        <taxon>Bacillati</taxon>
        <taxon>Bacillota</taxon>
        <taxon>Clostridia</taxon>
        <taxon>Eubacteriales</taxon>
        <taxon>Clostridiaceae</taxon>
        <taxon>Clostridiaceae incertae sedis</taxon>
        <taxon>Candidatus Limenecus</taxon>
    </lineage>
</organism>
<dbReference type="AlphaFoldDB" id="A0A9D1MZM2"/>
<sequence length="237" mass="26545">MTTLQGLIRRGIINTNVQFERLGYISNNIGNLNTNAYKQVRFEQILDENGYLDGEVRYDYSQGSFMRTERPLDVCLTGPGFIPVTSPNGDVQYTRDGSFKLDKDGYIVTNDGYLVGDGIKVPVNHEGLRIKKDGTVMIIQKGHTEYQTLGKIPVVQFQNPEGLKSAEYNKVVPTAESGEPQLIKEHDYVAQGGLERSNANYIANVNEVLRLNSSMIAGTRLMKVVDDMYQRSINLTQ</sequence>
<proteinExistence type="inferred from homology"/>
<dbReference type="InterPro" id="IPR020013">
    <property type="entry name" value="Flagellar_FlgE/F/G"/>
</dbReference>
<dbReference type="Proteomes" id="UP000886748">
    <property type="component" value="Unassembled WGS sequence"/>
</dbReference>
<comment type="caution">
    <text evidence="4">The sequence shown here is derived from an EMBL/GenBank/DDBJ whole genome shotgun (WGS) entry which is preliminary data.</text>
</comment>
<feature type="domain" description="Flagellar hook protein FlgE/F/G-like D1" evidence="3">
    <location>
        <begin position="77"/>
        <end position="137"/>
    </location>
</feature>
<dbReference type="InterPro" id="IPR053967">
    <property type="entry name" value="LlgE_F_G-like_D1"/>
</dbReference>